<dbReference type="AlphaFoldDB" id="A0AAN7JNJ4"/>
<dbReference type="InterPro" id="IPR004926">
    <property type="entry name" value="LEA_3a"/>
</dbReference>
<dbReference type="EMBL" id="JAXIOK010000018">
    <property type="protein sequence ID" value="KAK4750370.1"/>
    <property type="molecule type" value="Genomic_DNA"/>
</dbReference>
<evidence type="ECO:0000313" key="3">
    <source>
        <dbReference type="Proteomes" id="UP001345219"/>
    </source>
</evidence>
<dbReference type="PANTHER" id="PTHR33509:SF5">
    <property type="entry name" value="PROTEIN SENESCENCE-ASSOCIATED GENE 21, MITOCHONDRIAL"/>
    <property type="match status" value="1"/>
</dbReference>
<gene>
    <name evidence="2" type="ORF">SAY87_027819</name>
</gene>
<dbReference type="Proteomes" id="UP001345219">
    <property type="component" value="Chromosome 21"/>
</dbReference>
<dbReference type="PANTHER" id="PTHR33509">
    <property type="entry name" value="LATE EMBRYOGENIS ABUNDANT PROTEIN 2-RELATED"/>
    <property type="match status" value="1"/>
</dbReference>
<evidence type="ECO:0000256" key="1">
    <source>
        <dbReference type="ARBA" id="ARBA00007086"/>
    </source>
</evidence>
<reference evidence="2 3" key="1">
    <citation type="journal article" date="2023" name="Hortic Res">
        <title>Pangenome of water caltrop reveals structural variations and asymmetric subgenome divergence after allopolyploidization.</title>
        <authorList>
            <person name="Zhang X."/>
            <person name="Chen Y."/>
            <person name="Wang L."/>
            <person name="Yuan Y."/>
            <person name="Fang M."/>
            <person name="Shi L."/>
            <person name="Lu R."/>
            <person name="Comes H.P."/>
            <person name="Ma Y."/>
            <person name="Chen Y."/>
            <person name="Huang G."/>
            <person name="Zhou Y."/>
            <person name="Zheng Z."/>
            <person name="Qiu Y."/>
        </authorList>
    </citation>
    <scope>NUCLEOTIDE SEQUENCE [LARGE SCALE GENOMIC DNA]</scope>
    <source>
        <tissue evidence="2">Roots</tissue>
    </source>
</reference>
<proteinExistence type="inferred from homology"/>
<comment type="caution">
    <text evidence="2">The sequence shown here is derived from an EMBL/GenBank/DDBJ whole genome shotgun (WGS) entry which is preliminary data.</text>
</comment>
<sequence>MARSFQTAKLISSFFMDGASTSIPRRGFSATAAAQGAPVSSSVRTGAVLKKATREETVIKSAEKVSSWGPDPKTGYYRPESAATEIDVAQLRAALLKHDH</sequence>
<accession>A0AAN7JNJ4</accession>
<keyword evidence="3" id="KW-1185">Reference proteome</keyword>
<comment type="similarity">
    <text evidence="1">Belongs to the LEA type 3 family.</text>
</comment>
<dbReference type="GO" id="GO:0006950">
    <property type="term" value="P:response to stress"/>
    <property type="evidence" value="ECO:0007669"/>
    <property type="project" value="TreeGrafter"/>
</dbReference>
<protein>
    <submittedName>
        <fullName evidence="2">Uncharacterized protein</fullName>
    </submittedName>
</protein>
<evidence type="ECO:0000313" key="2">
    <source>
        <dbReference type="EMBL" id="KAK4750370.1"/>
    </source>
</evidence>
<dbReference type="Pfam" id="PF03242">
    <property type="entry name" value="LEA_3a"/>
    <property type="match status" value="1"/>
</dbReference>
<dbReference type="GO" id="GO:0005739">
    <property type="term" value="C:mitochondrion"/>
    <property type="evidence" value="ECO:0007669"/>
    <property type="project" value="TreeGrafter"/>
</dbReference>
<organism evidence="2 3">
    <name type="scientific">Trapa incisa</name>
    <dbReference type="NCBI Taxonomy" id="236973"/>
    <lineage>
        <taxon>Eukaryota</taxon>
        <taxon>Viridiplantae</taxon>
        <taxon>Streptophyta</taxon>
        <taxon>Embryophyta</taxon>
        <taxon>Tracheophyta</taxon>
        <taxon>Spermatophyta</taxon>
        <taxon>Magnoliopsida</taxon>
        <taxon>eudicotyledons</taxon>
        <taxon>Gunneridae</taxon>
        <taxon>Pentapetalae</taxon>
        <taxon>rosids</taxon>
        <taxon>malvids</taxon>
        <taxon>Myrtales</taxon>
        <taxon>Lythraceae</taxon>
        <taxon>Trapa</taxon>
    </lineage>
</organism>
<name>A0AAN7JNJ4_9MYRT</name>